<dbReference type="GO" id="GO:0009254">
    <property type="term" value="P:peptidoglycan turnover"/>
    <property type="evidence" value="ECO:0007669"/>
    <property type="project" value="UniProtKB-UniRule"/>
</dbReference>
<dbReference type="GO" id="GO:0097175">
    <property type="term" value="P:1,6-anhydro-N-acetyl-beta-muramic acid catabolic process"/>
    <property type="evidence" value="ECO:0007669"/>
    <property type="project" value="UniProtKB-UniRule"/>
</dbReference>
<comment type="pathway">
    <text evidence="1">Cell wall biogenesis; peptidoglycan recycling.</text>
</comment>
<dbReference type="PANTHER" id="PTHR30605">
    <property type="entry name" value="ANHYDRO-N-ACETYLMURAMIC ACID KINASE"/>
    <property type="match status" value="1"/>
</dbReference>
<dbReference type="AlphaFoldDB" id="A0A2A5WFU5"/>
<organism evidence="2 3">
    <name type="scientific">OM182 bacterium MED-G28</name>
    <dbReference type="NCBI Taxonomy" id="1986256"/>
    <lineage>
        <taxon>Bacteria</taxon>
        <taxon>Pseudomonadati</taxon>
        <taxon>Pseudomonadota</taxon>
        <taxon>Gammaproteobacteria</taxon>
        <taxon>OMG group</taxon>
        <taxon>OM182 clade</taxon>
    </lineage>
</organism>
<dbReference type="GO" id="GO:0005524">
    <property type="term" value="F:ATP binding"/>
    <property type="evidence" value="ECO:0007669"/>
    <property type="project" value="UniProtKB-UniRule"/>
</dbReference>
<sequence>MPNNELYIGLISGTSIDGVDCSLVSFTNNKLSLIATHFEESPSALRESILTLCQGTNISLQMLGETDIAIGKFFASAVNRLLTDIDLTASDICAIGSHGQTIWHQPVSDNAFTLQIGDPNTIAQLTGITTVADFRQRDMALGGQGAPLAPLLHREVFHSELIDRAVINIGGISNVTMLPSSNTPLAFDTGPGNVLMDYWIGKQRQERFDKNGEWASKGSTDKDLLRCLLGEPYFSRSAPKSTGRELFNGSWLERKLKELGKTIDSADIQATLLECTVSSISSAISGLSCPQEIYVCGGGAHNTELMEKLALANPQSSVSTTTRLGIDADWVEAVAFAWMAKQSIEGKKIDSSAFTGASKPTILGGIYQA</sequence>
<dbReference type="SUPFAM" id="SSF53067">
    <property type="entry name" value="Actin-like ATPase domain"/>
    <property type="match status" value="1"/>
</dbReference>
<dbReference type="EMBL" id="NTJZ01000002">
    <property type="protein sequence ID" value="PDH35117.1"/>
    <property type="molecule type" value="Genomic_DNA"/>
</dbReference>
<protein>
    <recommendedName>
        <fullName evidence="1">Anhydro-N-acetylmuramic acid kinase</fullName>
        <ecNumber evidence="1">2.7.1.170</ecNumber>
    </recommendedName>
    <alternativeName>
        <fullName evidence="1">AnhMurNAc kinase</fullName>
    </alternativeName>
</protein>
<dbReference type="CDD" id="cd24050">
    <property type="entry name" value="ASKHA_NBD_ANMK"/>
    <property type="match status" value="1"/>
</dbReference>
<keyword evidence="1" id="KW-0808">Transferase</keyword>
<comment type="similarity">
    <text evidence="1">Belongs to the anhydro-N-acetylmuramic acid kinase family.</text>
</comment>
<dbReference type="GO" id="GO:0006040">
    <property type="term" value="P:amino sugar metabolic process"/>
    <property type="evidence" value="ECO:0007669"/>
    <property type="project" value="InterPro"/>
</dbReference>
<proteinExistence type="inferred from homology"/>
<dbReference type="GO" id="GO:0016301">
    <property type="term" value="F:kinase activity"/>
    <property type="evidence" value="ECO:0007669"/>
    <property type="project" value="UniProtKB-KW"/>
</dbReference>
<dbReference type="HAMAP" id="MF_01270">
    <property type="entry name" value="AnhMurNAc_kinase"/>
    <property type="match status" value="1"/>
</dbReference>
<dbReference type="EC" id="2.7.1.170" evidence="1"/>
<name>A0A2A5WFU5_9GAMM</name>
<dbReference type="Pfam" id="PF03702">
    <property type="entry name" value="AnmK"/>
    <property type="match status" value="1"/>
</dbReference>
<keyword evidence="1" id="KW-0067">ATP-binding</keyword>
<gene>
    <name evidence="1" type="primary">anmK</name>
    <name evidence="2" type="ORF">CNF02_03560</name>
</gene>
<dbReference type="GO" id="GO:0016773">
    <property type="term" value="F:phosphotransferase activity, alcohol group as acceptor"/>
    <property type="evidence" value="ECO:0007669"/>
    <property type="project" value="UniProtKB-UniRule"/>
</dbReference>
<reference evidence="2 3" key="1">
    <citation type="submission" date="2017-08" db="EMBL/GenBank/DDBJ databases">
        <title>Fine stratification of microbial communities through a metagenomic profile of the photic zone.</title>
        <authorList>
            <person name="Haro-Moreno J.M."/>
            <person name="Lopez-Perez M."/>
            <person name="De La Torre J."/>
            <person name="Picazo A."/>
            <person name="Camacho A."/>
            <person name="Rodriguez-Valera F."/>
        </authorList>
    </citation>
    <scope>NUCLEOTIDE SEQUENCE [LARGE SCALE GENOMIC DNA]</scope>
    <source>
        <strain evidence="2">MED-G28</strain>
    </source>
</reference>
<comment type="catalytic activity">
    <reaction evidence="1">
        <text>1,6-anhydro-N-acetyl-beta-muramate + ATP + H2O = N-acetyl-D-muramate 6-phosphate + ADP + H(+)</text>
        <dbReference type="Rhea" id="RHEA:24952"/>
        <dbReference type="ChEBI" id="CHEBI:15377"/>
        <dbReference type="ChEBI" id="CHEBI:15378"/>
        <dbReference type="ChEBI" id="CHEBI:30616"/>
        <dbReference type="ChEBI" id="CHEBI:58690"/>
        <dbReference type="ChEBI" id="CHEBI:58722"/>
        <dbReference type="ChEBI" id="CHEBI:456216"/>
        <dbReference type="EC" id="2.7.1.170"/>
    </reaction>
</comment>
<comment type="pathway">
    <text evidence="1">Amino-sugar metabolism; 1,6-anhydro-N-acetylmuramate degradation.</text>
</comment>
<dbReference type="NCBIfam" id="NF007139">
    <property type="entry name" value="PRK09585.1-3"/>
    <property type="match status" value="1"/>
</dbReference>
<keyword evidence="1" id="KW-0547">Nucleotide-binding</keyword>
<dbReference type="InterPro" id="IPR043129">
    <property type="entry name" value="ATPase_NBD"/>
</dbReference>
<keyword evidence="1" id="KW-0119">Carbohydrate metabolism</keyword>
<dbReference type="Proteomes" id="UP000219329">
    <property type="component" value="Unassembled WGS sequence"/>
</dbReference>
<feature type="binding site" evidence="1">
    <location>
        <begin position="13"/>
        <end position="20"/>
    </location>
    <ligand>
        <name>ATP</name>
        <dbReference type="ChEBI" id="CHEBI:30616"/>
    </ligand>
</feature>
<comment type="caution">
    <text evidence="2">The sequence shown here is derived from an EMBL/GenBank/DDBJ whole genome shotgun (WGS) entry which is preliminary data.</text>
</comment>
<dbReference type="InterPro" id="IPR005338">
    <property type="entry name" value="Anhydro_N_Ac-Mur_kinase"/>
</dbReference>
<comment type="function">
    <text evidence="1">Catalyzes the specific phosphorylation of 1,6-anhydro-N-acetylmuramic acid (anhMurNAc) with the simultaneous cleavage of the 1,6-anhydro ring, generating MurNAc-6-P. Is required for the utilization of anhMurNAc either imported from the medium or derived from its own cell wall murein, and thus plays a role in cell wall recycling.</text>
</comment>
<dbReference type="PANTHER" id="PTHR30605:SF0">
    <property type="entry name" value="ANHYDRO-N-ACETYLMURAMIC ACID KINASE"/>
    <property type="match status" value="1"/>
</dbReference>
<dbReference type="UniPathway" id="UPA00343"/>
<dbReference type="Gene3D" id="3.30.420.40">
    <property type="match status" value="2"/>
</dbReference>
<dbReference type="UniPathway" id="UPA00544"/>
<evidence type="ECO:0000256" key="1">
    <source>
        <dbReference type="HAMAP-Rule" id="MF_01270"/>
    </source>
</evidence>
<evidence type="ECO:0000313" key="2">
    <source>
        <dbReference type="EMBL" id="PDH35117.1"/>
    </source>
</evidence>
<evidence type="ECO:0000313" key="3">
    <source>
        <dbReference type="Proteomes" id="UP000219329"/>
    </source>
</evidence>
<accession>A0A2A5WFU5</accession>
<keyword evidence="1 2" id="KW-0418">Kinase</keyword>